<evidence type="ECO:0000313" key="3">
    <source>
        <dbReference type="Proteomes" id="UP000515202"/>
    </source>
</evidence>
<feature type="domain" description="Nucleotidyl transferase" evidence="2">
    <location>
        <begin position="3"/>
        <end position="135"/>
    </location>
</feature>
<name>A0A6P3RZH3_PTEVA</name>
<organism evidence="3 4">
    <name type="scientific">Pteropus vampyrus</name>
    <name type="common">Large flying fox</name>
    <dbReference type="NCBI Taxonomy" id="132908"/>
    <lineage>
        <taxon>Eukaryota</taxon>
        <taxon>Metazoa</taxon>
        <taxon>Chordata</taxon>
        <taxon>Craniata</taxon>
        <taxon>Vertebrata</taxon>
        <taxon>Euteleostomi</taxon>
        <taxon>Mammalia</taxon>
        <taxon>Eutheria</taxon>
        <taxon>Laurasiatheria</taxon>
        <taxon>Chiroptera</taxon>
        <taxon>Yinpterochiroptera</taxon>
        <taxon>Pteropodoidea</taxon>
        <taxon>Pteropodidae</taxon>
        <taxon>Pteropodinae</taxon>
        <taxon>Pteropus</taxon>
    </lineage>
</organism>
<dbReference type="Gene3D" id="3.90.550.10">
    <property type="entry name" value="Spore Coat Polysaccharide Biosynthesis Protein SpsA, Chain A"/>
    <property type="match status" value="1"/>
</dbReference>
<dbReference type="GeneID" id="105310965"/>
<dbReference type="RefSeq" id="XP_011385339.1">
    <property type="nucleotide sequence ID" value="XM_011387037.2"/>
</dbReference>
<evidence type="ECO:0000259" key="2">
    <source>
        <dbReference type="Pfam" id="PF00483"/>
    </source>
</evidence>
<keyword evidence="3" id="KW-1185">Reference proteome</keyword>
<dbReference type="OrthoDB" id="285674at2759"/>
<proteinExistence type="predicted"/>
<dbReference type="KEGG" id="pvp:105310965"/>
<dbReference type="SUPFAM" id="SSF53448">
    <property type="entry name" value="Nucleotide-diphospho-sugar transferases"/>
    <property type="match status" value="1"/>
</dbReference>
<dbReference type="Proteomes" id="UP000515202">
    <property type="component" value="Unplaced"/>
</dbReference>
<feature type="region of interest" description="Disordered" evidence="1">
    <location>
        <begin position="164"/>
        <end position="219"/>
    </location>
</feature>
<dbReference type="PANTHER" id="PTHR22572">
    <property type="entry name" value="SUGAR-1-PHOSPHATE GUANYL TRANSFERASE"/>
    <property type="match status" value="1"/>
</dbReference>
<gene>
    <name evidence="4" type="primary">LOC105310965</name>
</gene>
<dbReference type="InterPro" id="IPR005835">
    <property type="entry name" value="NTP_transferase_dom"/>
</dbReference>
<evidence type="ECO:0000256" key="1">
    <source>
        <dbReference type="SAM" id="MobiDB-lite"/>
    </source>
</evidence>
<dbReference type="Pfam" id="PF00483">
    <property type="entry name" value="NTP_transferase"/>
    <property type="match status" value="1"/>
</dbReference>
<dbReference type="AlphaFoldDB" id="A0A6P3RZH3"/>
<dbReference type="InterPro" id="IPR050486">
    <property type="entry name" value="Mannose-1P_guanyltransferase"/>
</dbReference>
<protein>
    <submittedName>
        <fullName evidence="4">Mannose-1-phosphate guanyltransferase alpha-like</fullName>
    </submittedName>
</protein>
<accession>A0A6P3RZH3</accession>
<sequence>MLKAVILIGGPQKGTRFRPLSFEVPKPLFPVAGVPMIQHHIEACAQVPGMQEILLIGFYQPDEPLTRFLEAAQQEFNLPVRYLQEFAPLGTGGGLYHFRDQILAGGPEAFFVLNADVCSDFPLSDMLAAHRHQPHPFLLLGTTVRGPGGLEGVKGMIQSFLKCRGSGRQGQPRELEWEQASGGRGAIDPSSSGDGGGDPKPFGCSEVGRGKAAVSSCPT</sequence>
<dbReference type="InterPro" id="IPR029044">
    <property type="entry name" value="Nucleotide-diphossugar_trans"/>
</dbReference>
<reference evidence="4" key="1">
    <citation type="submission" date="2025-08" db="UniProtKB">
        <authorList>
            <consortium name="RefSeq"/>
        </authorList>
    </citation>
    <scope>IDENTIFICATION</scope>
    <source>
        <tissue evidence="4">Kidney</tissue>
    </source>
</reference>
<evidence type="ECO:0000313" key="4">
    <source>
        <dbReference type="RefSeq" id="XP_011385339.1"/>
    </source>
</evidence>